<gene>
    <name evidence="1" type="ORF">SS50377_16715</name>
    <name evidence="2" type="ORF">SS50377_21004</name>
</gene>
<sequence>MKRIYYKKPIETFEVDTEIIPKTPKNLLYILPDSSLSLSLDLYRGTPSDVPQIAAFEFILKDVNYFFEKPDDLQVQLIHKNRPIAFQTRDVFKDNVYLKTFAMEKIGVEEGPQRLIFVSAQNNYQLNQVVFQLQYARFDKIVLSTSSKIRMGKKINVQKVKNEAEIYGISRFRGGVIKFNRGFTVDILSPNLDRIVGQATFFARKFQIDESVDPYCMHKVMPWSPDPRMTLVSGRLREAQVQTYDFVDADGAIVEL</sequence>
<keyword evidence="3" id="KW-1185">Reference proteome</keyword>
<dbReference type="Proteomes" id="UP000018208">
    <property type="component" value="Unassembled WGS sequence"/>
</dbReference>
<name>V6LJ19_9EUKA</name>
<dbReference type="EMBL" id="AUWU02000001">
    <property type="protein sequence ID" value="KAH0577650.1"/>
    <property type="molecule type" value="Genomic_DNA"/>
</dbReference>
<dbReference type="EMBL" id="KI546135">
    <property type="protein sequence ID" value="EST43671.1"/>
    <property type="molecule type" value="Genomic_DNA"/>
</dbReference>
<evidence type="ECO:0000313" key="2">
    <source>
        <dbReference type="EMBL" id="KAH0577650.1"/>
    </source>
</evidence>
<protein>
    <submittedName>
        <fullName evidence="1">Uncharacterized protein</fullName>
    </submittedName>
</protein>
<proteinExistence type="predicted"/>
<dbReference type="AlphaFoldDB" id="V6LJ19"/>
<evidence type="ECO:0000313" key="1">
    <source>
        <dbReference type="EMBL" id="EST43671.1"/>
    </source>
</evidence>
<accession>V6LJ19</accession>
<reference evidence="2" key="2">
    <citation type="submission" date="2020-12" db="EMBL/GenBank/DDBJ databases">
        <title>New Spironucleus salmonicida genome in near-complete chromosomes.</title>
        <authorList>
            <person name="Xu F."/>
            <person name="Kurt Z."/>
            <person name="Jimenez-Gonzalez A."/>
            <person name="Astvaldsson A."/>
            <person name="Andersson J.O."/>
            <person name="Svard S.G."/>
        </authorList>
    </citation>
    <scope>NUCLEOTIDE SEQUENCE</scope>
    <source>
        <strain evidence="2">ATCC 50377</strain>
    </source>
</reference>
<evidence type="ECO:0000313" key="3">
    <source>
        <dbReference type="Proteomes" id="UP000018208"/>
    </source>
</evidence>
<dbReference type="VEuPathDB" id="GiardiaDB:SS50377_21004"/>
<reference evidence="1 2" key="1">
    <citation type="journal article" date="2014" name="PLoS Genet.">
        <title>The Genome of Spironucleus salmonicida Highlights a Fish Pathogen Adapted to Fluctuating Environments.</title>
        <authorList>
            <person name="Xu F."/>
            <person name="Jerlstrom-Hultqvist J."/>
            <person name="Einarsson E."/>
            <person name="Astvaldsson A."/>
            <person name="Svard S.G."/>
            <person name="Andersson J.O."/>
        </authorList>
    </citation>
    <scope>NUCLEOTIDE SEQUENCE</scope>
    <source>
        <strain evidence="2">ATCC 50377</strain>
    </source>
</reference>
<organism evidence="1">
    <name type="scientific">Spironucleus salmonicida</name>
    <dbReference type="NCBI Taxonomy" id="348837"/>
    <lineage>
        <taxon>Eukaryota</taxon>
        <taxon>Metamonada</taxon>
        <taxon>Diplomonadida</taxon>
        <taxon>Hexamitidae</taxon>
        <taxon>Hexamitinae</taxon>
        <taxon>Spironucleus</taxon>
    </lineage>
</organism>